<keyword evidence="4" id="KW-0560">Oxidoreductase</keyword>
<protein>
    <recommendedName>
        <fullName evidence="5">NADPH-dependent 7-cyano-7-deazaguanine reductase N-terminal domain-containing protein</fullName>
    </recommendedName>
</protein>
<feature type="domain" description="NADPH-dependent 7-cyano-7-deazaguanine reductase N-terminal" evidence="5">
    <location>
        <begin position="21"/>
        <end position="131"/>
    </location>
</feature>
<evidence type="ECO:0000313" key="6">
    <source>
        <dbReference type="EMBL" id="KKN39967.1"/>
    </source>
</evidence>
<dbReference type="NCBIfam" id="TIGR03138">
    <property type="entry name" value="QueF"/>
    <property type="match status" value="1"/>
</dbReference>
<dbReference type="SUPFAM" id="SSF55620">
    <property type="entry name" value="Tetrahydrobiopterin biosynthesis enzymes-like"/>
    <property type="match status" value="1"/>
</dbReference>
<dbReference type="InterPro" id="IPR043133">
    <property type="entry name" value="GTP-CH-I_C/QueF"/>
</dbReference>
<dbReference type="Pfam" id="PF14489">
    <property type="entry name" value="QueF"/>
    <property type="match status" value="1"/>
</dbReference>
<evidence type="ECO:0000256" key="4">
    <source>
        <dbReference type="ARBA" id="ARBA00023002"/>
    </source>
</evidence>
<dbReference type="PIRSF" id="PIRSF004750">
    <property type="entry name" value="Nitrile_oxidored_YqcD_prd"/>
    <property type="match status" value="1"/>
</dbReference>
<keyword evidence="1" id="KW-0963">Cytoplasm</keyword>
<name>A0A0F9QSJ9_9ZZZZ</name>
<dbReference type="InterPro" id="IPR016428">
    <property type="entry name" value="QueF_type2"/>
</dbReference>
<keyword evidence="2" id="KW-0671">Queuosine biosynthesis</keyword>
<gene>
    <name evidence="6" type="ORF">LCGC14_0738180</name>
</gene>
<dbReference type="AlphaFoldDB" id="A0A0F9QSJ9"/>
<dbReference type="GO" id="GO:0033739">
    <property type="term" value="F:preQ1 synthase activity"/>
    <property type="evidence" value="ECO:0007669"/>
    <property type="project" value="InterPro"/>
</dbReference>
<reference evidence="6" key="1">
    <citation type="journal article" date="2015" name="Nature">
        <title>Complex archaea that bridge the gap between prokaryotes and eukaryotes.</title>
        <authorList>
            <person name="Spang A."/>
            <person name="Saw J.H."/>
            <person name="Jorgensen S.L."/>
            <person name="Zaremba-Niedzwiedzka K."/>
            <person name="Martijn J."/>
            <person name="Lind A.E."/>
            <person name="van Eijk R."/>
            <person name="Schleper C."/>
            <person name="Guy L."/>
            <person name="Ettema T.J."/>
        </authorList>
    </citation>
    <scope>NUCLEOTIDE SEQUENCE</scope>
</reference>
<dbReference type="GO" id="GO:0008616">
    <property type="term" value="P:tRNA queuosine(34) biosynthetic process"/>
    <property type="evidence" value="ECO:0007669"/>
    <property type="project" value="UniProtKB-KW"/>
</dbReference>
<dbReference type="InterPro" id="IPR029500">
    <property type="entry name" value="QueF"/>
</dbReference>
<evidence type="ECO:0000259" key="5">
    <source>
        <dbReference type="Pfam" id="PF14819"/>
    </source>
</evidence>
<keyword evidence="3" id="KW-0521">NADP</keyword>
<dbReference type="PANTHER" id="PTHR34354">
    <property type="entry name" value="NADPH-DEPENDENT 7-CYANO-7-DEAZAGUANINE REDUCTASE"/>
    <property type="match status" value="1"/>
</dbReference>
<dbReference type="InterPro" id="IPR050084">
    <property type="entry name" value="NADPH_dep_7-cyano-7-deazaG_red"/>
</dbReference>
<dbReference type="HAMAP" id="MF_00817">
    <property type="entry name" value="QueF_type2"/>
    <property type="match status" value="1"/>
</dbReference>
<dbReference type="PANTHER" id="PTHR34354:SF1">
    <property type="entry name" value="NADPH-DEPENDENT 7-CYANO-7-DEAZAGUANINE REDUCTASE"/>
    <property type="match status" value="1"/>
</dbReference>
<comment type="caution">
    <text evidence="6">The sequence shown here is derived from an EMBL/GenBank/DDBJ whole genome shotgun (WGS) entry which is preliminary data.</text>
</comment>
<dbReference type="Gene3D" id="3.30.1130.10">
    <property type="match status" value="2"/>
</dbReference>
<evidence type="ECO:0000256" key="2">
    <source>
        <dbReference type="ARBA" id="ARBA00022785"/>
    </source>
</evidence>
<dbReference type="GO" id="GO:0005737">
    <property type="term" value="C:cytoplasm"/>
    <property type="evidence" value="ECO:0007669"/>
    <property type="project" value="InterPro"/>
</dbReference>
<proteinExistence type="inferred from homology"/>
<sequence length="281" mass="32262">MTDYSNSPDLKGSVLGQSTEYVDVYTPSLLFPIARKLNRDALNIDEAELPFKGQDIWTGYELSWLNIKGKPQVAVALFTFECQSSHIIESKSFKLYLNSFNQTRFESIDVVKQHLIDDLSNAVNSPVKVTLYNPDDYNCLPCTALPGECIDDLDIEINNYDIDANSLKAKSDNVVTETLYSHLLKSNCLITSQPDWASVIIRYTGEQICRESLLRYLISFRTHNEFHEQCVERIYSDLTTQLNIKELEVYARYTRRGGLDINPYRSTHYNDTPFAVKINRQ</sequence>
<accession>A0A0F9QSJ9</accession>
<dbReference type="EMBL" id="LAZR01001733">
    <property type="protein sequence ID" value="KKN39967.1"/>
    <property type="molecule type" value="Genomic_DNA"/>
</dbReference>
<dbReference type="InterPro" id="IPR029139">
    <property type="entry name" value="QueF_N"/>
</dbReference>
<dbReference type="Pfam" id="PF14819">
    <property type="entry name" value="QueF_N"/>
    <property type="match status" value="1"/>
</dbReference>
<evidence type="ECO:0000256" key="1">
    <source>
        <dbReference type="ARBA" id="ARBA00022490"/>
    </source>
</evidence>
<organism evidence="6">
    <name type="scientific">marine sediment metagenome</name>
    <dbReference type="NCBI Taxonomy" id="412755"/>
    <lineage>
        <taxon>unclassified sequences</taxon>
        <taxon>metagenomes</taxon>
        <taxon>ecological metagenomes</taxon>
    </lineage>
</organism>
<evidence type="ECO:0000256" key="3">
    <source>
        <dbReference type="ARBA" id="ARBA00022857"/>
    </source>
</evidence>